<dbReference type="SUPFAM" id="SSF55961">
    <property type="entry name" value="Bet v1-like"/>
    <property type="match status" value="1"/>
</dbReference>
<dbReference type="EMBL" id="CAJNNW010010770">
    <property type="protein sequence ID" value="CAE8652440.1"/>
    <property type="molecule type" value="Genomic_DNA"/>
</dbReference>
<accession>A0A813IMD7</accession>
<sequence>MQATYRQARPGAMRHFSGFWQVVPTGKSESLVMFYTEAIPGFILPAIFRSFDRRALEDMARSLLQDLRCGPLLFENRAPHLTGEGFIFLSFSLFPESSPVRLALSVCSFCYFPPV</sequence>
<dbReference type="EMBL" id="CAJNNW010031210">
    <property type="protein sequence ID" value="CAE8706439.1"/>
    <property type="molecule type" value="Genomic_DNA"/>
</dbReference>
<protein>
    <submittedName>
        <fullName evidence="1">Uncharacterized protein</fullName>
    </submittedName>
</protein>
<reference evidence="1" key="1">
    <citation type="submission" date="2021-02" db="EMBL/GenBank/DDBJ databases">
        <authorList>
            <person name="Dougan E. K."/>
            <person name="Rhodes N."/>
            <person name="Thang M."/>
            <person name="Chan C."/>
        </authorList>
    </citation>
    <scope>NUCLEOTIDE SEQUENCE</scope>
</reference>
<proteinExistence type="predicted"/>
<evidence type="ECO:0000313" key="1">
    <source>
        <dbReference type="EMBL" id="CAE8652440.1"/>
    </source>
</evidence>
<evidence type="ECO:0000313" key="3">
    <source>
        <dbReference type="Proteomes" id="UP000626109"/>
    </source>
</evidence>
<gene>
    <name evidence="2" type="ORF">PGLA2088_LOCUS34174</name>
    <name evidence="1" type="ORF">PGLA2088_LOCUS9697</name>
</gene>
<organism evidence="1 3">
    <name type="scientific">Polarella glacialis</name>
    <name type="common">Dinoflagellate</name>
    <dbReference type="NCBI Taxonomy" id="89957"/>
    <lineage>
        <taxon>Eukaryota</taxon>
        <taxon>Sar</taxon>
        <taxon>Alveolata</taxon>
        <taxon>Dinophyceae</taxon>
        <taxon>Suessiales</taxon>
        <taxon>Suessiaceae</taxon>
        <taxon>Polarella</taxon>
    </lineage>
</organism>
<name>A0A813IMD7_POLGL</name>
<dbReference type="AlphaFoldDB" id="A0A813IMD7"/>
<dbReference type="Proteomes" id="UP000626109">
    <property type="component" value="Unassembled WGS sequence"/>
</dbReference>
<comment type="caution">
    <text evidence="1">The sequence shown here is derived from an EMBL/GenBank/DDBJ whole genome shotgun (WGS) entry which is preliminary data.</text>
</comment>
<evidence type="ECO:0000313" key="2">
    <source>
        <dbReference type="EMBL" id="CAE8706439.1"/>
    </source>
</evidence>